<feature type="binding site" evidence="7 10">
    <location>
        <position position="338"/>
    </location>
    <ligand>
        <name>Mg(2+)</name>
        <dbReference type="ChEBI" id="CHEBI:18420"/>
    </ligand>
</feature>
<keyword evidence="6 7" id="KW-0315">Glutamine amidotransferase</keyword>
<feature type="active site" description="Nucleophile" evidence="7 9">
    <location>
        <position position="2"/>
    </location>
</feature>
<accession>A0A7C5VPW9</accession>
<dbReference type="HAMAP" id="MF_01931">
    <property type="entry name" value="PurF"/>
    <property type="match status" value="1"/>
</dbReference>
<dbReference type="Pfam" id="PF13537">
    <property type="entry name" value="GATase_7"/>
    <property type="match status" value="1"/>
</dbReference>
<keyword evidence="7 10" id="KW-0479">Metal-binding</keyword>
<feature type="binding site" evidence="7 11">
    <location>
        <position position="426"/>
    </location>
    <ligand>
        <name>[4Fe-4S] cluster</name>
        <dbReference type="ChEBI" id="CHEBI:49883"/>
    </ligand>
</feature>
<dbReference type="GO" id="GO:0004044">
    <property type="term" value="F:amidophosphoribosyltransferase activity"/>
    <property type="evidence" value="ECO:0007669"/>
    <property type="project" value="UniProtKB-UniRule"/>
</dbReference>
<dbReference type="SUPFAM" id="SSF53271">
    <property type="entry name" value="PRTase-like"/>
    <property type="match status" value="1"/>
</dbReference>
<dbReference type="PIRSF" id="PIRSF000485">
    <property type="entry name" value="Amd_phspho_trans"/>
    <property type="match status" value="1"/>
</dbReference>
<organism evidence="13">
    <name type="scientific">Fervidobacterium thailandense</name>
    <dbReference type="NCBI Taxonomy" id="1008305"/>
    <lineage>
        <taxon>Bacteria</taxon>
        <taxon>Thermotogati</taxon>
        <taxon>Thermotogota</taxon>
        <taxon>Thermotogae</taxon>
        <taxon>Thermotogales</taxon>
        <taxon>Fervidobacteriaceae</taxon>
        <taxon>Fervidobacterium</taxon>
    </lineage>
</organism>
<protein>
    <recommendedName>
        <fullName evidence="7">Amidophosphoribosyltransferase</fullName>
        <shortName evidence="7">ATase</shortName>
        <ecNumber evidence="7">2.4.2.14</ecNumber>
    </recommendedName>
    <alternativeName>
        <fullName evidence="7">Glutamine phosphoribosylpyrophosphate amidotransferase</fullName>
        <shortName evidence="7">GPATase</shortName>
    </alternativeName>
</protein>
<proteinExistence type="inferred from homology"/>
<dbReference type="GO" id="GO:0009113">
    <property type="term" value="P:purine nucleobase biosynthetic process"/>
    <property type="evidence" value="ECO:0007669"/>
    <property type="project" value="UniProtKB-UniRule"/>
</dbReference>
<comment type="caution">
    <text evidence="13">The sequence shown here is derived from an EMBL/GenBank/DDBJ whole genome shotgun (WGS) entry which is preliminary data.</text>
</comment>
<dbReference type="InterPro" id="IPR029057">
    <property type="entry name" value="PRTase-like"/>
</dbReference>
<dbReference type="Gene3D" id="3.40.50.2020">
    <property type="match status" value="1"/>
</dbReference>
<keyword evidence="4 7" id="KW-0808">Transferase</keyword>
<comment type="similarity">
    <text evidence="2 7 8">In the C-terminal section; belongs to the purine/pyrimidine phosphoribosyltransferase family.</text>
</comment>
<feature type="domain" description="Glutamine amidotransferase type-2" evidence="12">
    <location>
        <begin position="2"/>
        <end position="213"/>
    </location>
</feature>
<feature type="binding site" evidence="7 11">
    <location>
        <position position="230"/>
    </location>
    <ligand>
        <name>[4Fe-4S] cluster</name>
        <dbReference type="ChEBI" id="CHEBI:49883"/>
    </ligand>
</feature>
<dbReference type="InterPro" id="IPR017932">
    <property type="entry name" value="GATase_2_dom"/>
</dbReference>
<comment type="pathway">
    <text evidence="1 7 8">Purine metabolism; IMP biosynthesis via de novo pathway; N(1)-(5-phospho-D-ribosyl)glycinamide from 5-phospho-alpha-D-ribose 1-diphosphate: step 1/2.</text>
</comment>
<feature type="binding site" evidence="7 11">
    <location>
        <position position="374"/>
    </location>
    <ligand>
        <name>[4Fe-4S] cluster</name>
        <dbReference type="ChEBI" id="CHEBI:49883"/>
    </ligand>
</feature>
<dbReference type="PANTHER" id="PTHR11907">
    <property type="entry name" value="AMIDOPHOSPHORIBOSYLTRANSFERASE"/>
    <property type="match status" value="1"/>
</dbReference>
<evidence type="ECO:0000256" key="11">
    <source>
        <dbReference type="PIRSR" id="PIRSR000485-3"/>
    </source>
</evidence>
<keyword evidence="7 11" id="KW-0411">Iron-sulfur</keyword>
<evidence type="ECO:0000313" key="13">
    <source>
        <dbReference type="EMBL" id="HGU40968.1"/>
    </source>
</evidence>
<keyword evidence="7 10" id="KW-0460">Magnesium</keyword>
<dbReference type="InterPro" id="IPR029055">
    <property type="entry name" value="Ntn_hydrolases_N"/>
</dbReference>
<evidence type="ECO:0000256" key="6">
    <source>
        <dbReference type="ARBA" id="ARBA00022962"/>
    </source>
</evidence>
<comment type="function">
    <text evidence="7">Catalyzes the formation of phosphoribosylamine from phosphoribosylpyrophosphate (PRPP) and glutamine.</text>
</comment>
<dbReference type="GO" id="GO:0006189">
    <property type="term" value="P:'de novo' IMP biosynthetic process"/>
    <property type="evidence" value="ECO:0007669"/>
    <property type="project" value="UniProtKB-UniRule"/>
</dbReference>
<dbReference type="PROSITE" id="PS51278">
    <property type="entry name" value="GATASE_TYPE_2"/>
    <property type="match status" value="1"/>
</dbReference>
<dbReference type="SUPFAM" id="SSF56235">
    <property type="entry name" value="N-terminal nucleophile aminohydrolases (Ntn hydrolases)"/>
    <property type="match status" value="1"/>
</dbReference>
<evidence type="ECO:0000256" key="9">
    <source>
        <dbReference type="PIRSR" id="PIRSR000485-1"/>
    </source>
</evidence>
<evidence type="ECO:0000256" key="3">
    <source>
        <dbReference type="ARBA" id="ARBA00022676"/>
    </source>
</evidence>
<dbReference type="InterPro" id="IPR005854">
    <property type="entry name" value="PurF"/>
</dbReference>
<keyword evidence="3 7" id="KW-0328">Glycosyltransferase</keyword>
<dbReference type="NCBIfam" id="TIGR01134">
    <property type="entry name" value="purF"/>
    <property type="match status" value="1"/>
</dbReference>
<dbReference type="EC" id="2.4.2.14" evidence="7"/>
<evidence type="ECO:0000256" key="4">
    <source>
        <dbReference type="ARBA" id="ARBA00022679"/>
    </source>
</evidence>
<evidence type="ECO:0000256" key="8">
    <source>
        <dbReference type="PIRNR" id="PIRNR000485"/>
    </source>
</evidence>
<dbReference type="CDD" id="cd06223">
    <property type="entry name" value="PRTases_typeI"/>
    <property type="match status" value="1"/>
</dbReference>
<evidence type="ECO:0000256" key="2">
    <source>
        <dbReference type="ARBA" id="ARBA00010138"/>
    </source>
</evidence>
<reference evidence="13" key="1">
    <citation type="journal article" date="2020" name="mSystems">
        <title>Genome- and Community-Level Interaction Insights into Carbon Utilization and Element Cycling Functions of Hydrothermarchaeota in Hydrothermal Sediment.</title>
        <authorList>
            <person name="Zhou Z."/>
            <person name="Liu Y."/>
            <person name="Xu W."/>
            <person name="Pan J."/>
            <person name="Luo Z.H."/>
            <person name="Li M."/>
        </authorList>
    </citation>
    <scope>NUCLEOTIDE SEQUENCE [LARGE SCALE GENOMIC DNA]</scope>
    <source>
        <strain evidence="13">SpSt-609</strain>
    </source>
</reference>
<keyword evidence="7 11" id="KW-0408">Iron</keyword>
<name>A0A7C5VPW9_9BACT</name>
<comment type="cofactor">
    <cofactor evidence="7 10">
        <name>Mg(2+)</name>
        <dbReference type="ChEBI" id="CHEBI:18420"/>
    </cofactor>
    <text evidence="7 10">Binds 1 Mg(2+) ion per subunit.</text>
</comment>
<dbReference type="GO" id="GO:0051539">
    <property type="term" value="F:4 iron, 4 sulfur cluster binding"/>
    <property type="evidence" value="ECO:0007669"/>
    <property type="project" value="UniProtKB-KW"/>
</dbReference>
<evidence type="ECO:0000256" key="10">
    <source>
        <dbReference type="PIRSR" id="PIRSR000485-2"/>
    </source>
</evidence>
<gene>
    <name evidence="7 13" type="primary">purF</name>
    <name evidence="13" type="ORF">ENT77_07200</name>
</gene>
<dbReference type="EMBL" id="DSZY01000031">
    <property type="protein sequence ID" value="HGU40968.1"/>
    <property type="molecule type" value="Genomic_DNA"/>
</dbReference>
<keyword evidence="5 7" id="KW-0658">Purine biosynthesis</keyword>
<evidence type="ECO:0000256" key="1">
    <source>
        <dbReference type="ARBA" id="ARBA00005209"/>
    </source>
</evidence>
<evidence type="ECO:0000256" key="7">
    <source>
        <dbReference type="HAMAP-Rule" id="MF_01931"/>
    </source>
</evidence>
<dbReference type="Gene3D" id="3.60.20.10">
    <property type="entry name" value="Glutamine Phosphoribosylpyrophosphate, subunit 1, domain 1"/>
    <property type="match status" value="1"/>
</dbReference>
<dbReference type="InterPro" id="IPR000836">
    <property type="entry name" value="PRTase_dom"/>
</dbReference>
<feature type="binding site" evidence="7 10">
    <location>
        <position position="277"/>
    </location>
    <ligand>
        <name>Mg(2+)</name>
        <dbReference type="ChEBI" id="CHEBI:18420"/>
    </ligand>
</feature>
<feature type="binding site" evidence="7 10">
    <location>
        <position position="337"/>
    </location>
    <ligand>
        <name>Mg(2+)</name>
        <dbReference type="ChEBI" id="CHEBI:18420"/>
    </ligand>
</feature>
<dbReference type="UniPathway" id="UPA00074">
    <property type="reaction ID" value="UER00124"/>
</dbReference>
<comment type="catalytic activity">
    <reaction evidence="7 8">
        <text>5-phospho-beta-D-ribosylamine + L-glutamate + diphosphate = 5-phospho-alpha-D-ribose 1-diphosphate + L-glutamine + H2O</text>
        <dbReference type="Rhea" id="RHEA:14905"/>
        <dbReference type="ChEBI" id="CHEBI:15377"/>
        <dbReference type="ChEBI" id="CHEBI:29985"/>
        <dbReference type="ChEBI" id="CHEBI:33019"/>
        <dbReference type="ChEBI" id="CHEBI:58017"/>
        <dbReference type="ChEBI" id="CHEBI:58359"/>
        <dbReference type="ChEBI" id="CHEBI:58681"/>
        <dbReference type="EC" id="2.4.2.14"/>
    </reaction>
</comment>
<evidence type="ECO:0000256" key="5">
    <source>
        <dbReference type="ARBA" id="ARBA00022755"/>
    </source>
</evidence>
<evidence type="ECO:0000259" key="12">
    <source>
        <dbReference type="PROSITE" id="PS51278"/>
    </source>
</evidence>
<keyword evidence="7" id="KW-0004">4Fe-4S</keyword>
<feature type="binding site" evidence="7 11">
    <location>
        <position position="429"/>
    </location>
    <ligand>
        <name>[4Fe-4S] cluster</name>
        <dbReference type="ChEBI" id="CHEBI:49883"/>
    </ligand>
</feature>
<sequence length="437" mass="48650">MCGIAGSWNVVDSYNVIHDLLLALQHRGQQAAGVVLEGFKSVKGLGLVESVLTDERFLEGSKGIGHVRYSTFGSISEIQPISAYTLKGTIAVAHNGNIYDALLRRKFVMENGGIFSTTLDSELFIHYFSLAPYADPLNSLQWALSRIPAAYSVLIMHETFIAAARDPFGIRPLFYGVYENGYVMASEDSALFAIGASDVREIEPGTMVVFSEETREPRVIKFAERNDRFCSFEFVYFARPDSSFYGVNVHELRKKLGERLFEESKVYADVVVPVLDSGFSGALGYSLSSGIPLELGLIRNHYLGRSFIMPRDRQDIVRRKLAPIRKVIEGKEVILVDDSIVRGTTMRIIVEMVREAGAKRVFVGIHSPPVKGPCYYGIDTSRRSELIASNLEVEELKKAIGADHIFYLSVEGFKKVFENCGVKGICTGCFDLEYPTR</sequence>
<comment type="cofactor">
    <cofactor evidence="7 11">
        <name>[4Fe-4S] cluster</name>
        <dbReference type="ChEBI" id="CHEBI:49883"/>
    </cofactor>
    <text evidence="7 11">Binds 1 [4Fe-4S] cluster per subunit.</text>
</comment>
<dbReference type="GO" id="GO:0000287">
    <property type="term" value="F:magnesium ion binding"/>
    <property type="evidence" value="ECO:0007669"/>
    <property type="project" value="UniProtKB-UniRule"/>
</dbReference>
<dbReference type="AlphaFoldDB" id="A0A7C5VPW9"/>